<feature type="non-terminal residue" evidence="1">
    <location>
        <position position="1"/>
    </location>
</feature>
<sequence length="348" mass="39165">NRFEFTGAVARWYLAMIPGVDHDHVTRIAAIEWSQVKKKAVSNQVFFDKLFAVTHNWCQTTDMHEYCRFLSLLFHRIALPDWDASTFTSKPLDKIVSFSEDEHLNNSFSLLPYPCPEKSEICENRFSQTASVLIDQKAADNVEGNQSGERRVFEQDSVAGKPLILPENEDQSGLFSELENRIMSCTAVRAEVSINKVQVPINDACPECLQDGRSHLMQHLQLTQTYSSEIANVESVTVSVDESIYKNFHNEENSDGENEKETKSCNIIGVGKSADTSILVLSMPPTIQVSSGRTKPQHLSSIISCSAKSREQRLKKKPVKRKTSKKKSVPTSADILIVKAERQRLLMT</sequence>
<evidence type="ECO:0000313" key="1">
    <source>
        <dbReference type="EMBL" id="CRZ04367.1"/>
    </source>
</evidence>
<name>A0A0H5QRW0_9EUKA</name>
<dbReference type="AlphaFoldDB" id="A0A0H5QRW0"/>
<accession>A0A0H5QRW0</accession>
<reference evidence="1" key="1">
    <citation type="submission" date="2015-04" db="EMBL/GenBank/DDBJ databases">
        <title>The genome sequence of the plant pathogenic Rhizarian Plasmodiophora brassicae reveals insights in its biotrophic life cycle and the origin of chitin synthesis.</title>
        <authorList>
            <person name="Schwelm A."/>
            <person name="Fogelqvist J."/>
            <person name="Knaust A."/>
            <person name="Julke S."/>
            <person name="Lilja T."/>
            <person name="Dhandapani V."/>
            <person name="Bonilla-Rosso G."/>
            <person name="Karlsson M."/>
            <person name="Shevchenko A."/>
            <person name="Choi S.R."/>
            <person name="Kim H.G."/>
            <person name="Park J.Y."/>
            <person name="Lim Y.P."/>
            <person name="Ludwig-Muller J."/>
            <person name="Dixelius C."/>
        </authorList>
    </citation>
    <scope>NUCLEOTIDE SEQUENCE</scope>
    <source>
        <tissue evidence="1">Potato root galls</tissue>
    </source>
</reference>
<feature type="non-terminal residue" evidence="1">
    <location>
        <position position="348"/>
    </location>
</feature>
<dbReference type="EMBL" id="HACM01003925">
    <property type="protein sequence ID" value="CRZ04367.1"/>
    <property type="molecule type" value="Transcribed_RNA"/>
</dbReference>
<protein>
    <submittedName>
        <fullName evidence="1">Uncharacterized protein</fullName>
    </submittedName>
</protein>
<organism evidence="1">
    <name type="scientific">Spongospora subterranea</name>
    <dbReference type="NCBI Taxonomy" id="70186"/>
    <lineage>
        <taxon>Eukaryota</taxon>
        <taxon>Sar</taxon>
        <taxon>Rhizaria</taxon>
        <taxon>Endomyxa</taxon>
        <taxon>Phytomyxea</taxon>
        <taxon>Plasmodiophorida</taxon>
        <taxon>Plasmodiophoridae</taxon>
        <taxon>Spongospora</taxon>
    </lineage>
</organism>
<proteinExistence type="predicted"/>